<dbReference type="InterPro" id="IPR014752">
    <property type="entry name" value="Arrestin-like_C"/>
</dbReference>
<dbReference type="AlphaFoldDB" id="A0A8H7AW55"/>
<name>A0A8H7AW55_9EURO</name>
<keyword evidence="5" id="KW-1185">Reference proteome</keyword>
<dbReference type="GO" id="GO:0030674">
    <property type="term" value="F:protein-macromolecule adaptor activity"/>
    <property type="evidence" value="ECO:0007669"/>
    <property type="project" value="TreeGrafter"/>
</dbReference>
<dbReference type="EMBL" id="JAACFV010000003">
    <property type="protein sequence ID" value="KAF7514012.1"/>
    <property type="molecule type" value="Genomic_DNA"/>
</dbReference>
<comment type="caution">
    <text evidence="4">The sequence shown here is derived from an EMBL/GenBank/DDBJ whole genome shotgun (WGS) entry which is preliminary data.</text>
</comment>
<gene>
    <name evidence="4" type="ORF">GJ744_006626</name>
</gene>
<evidence type="ECO:0000256" key="1">
    <source>
        <dbReference type="ARBA" id="ARBA00037950"/>
    </source>
</evidence>
<feature type="compositionally biased region" description="Low complexity" evidence="2">
    <location>
        <begin position="259"/>
        <end position="275"/>
    </location>
</feature>
<evidence type="ECO:0000256" key="2">
    <source>
        <dbReference type="SAM" id="MobiDB-lite"/>
    </source>
</evidence>
<comment type="similarity">
    <text evidence="1">Belongs to the arrestin family. PalF/RIM8 subfamily.</text>
</comment>
<dbReference type="GO" id="GO:0005886">
    <property type="term" value="C:plasma membrane"/>
    <property type="evidence" value="ECO:0007669"/>
    <property type="project" value="TreeGrafter"/>
</dbReference>
<evidence type="ECO:0000313" key="4">
    <source>
        <dbReference type="EMBL" id="KAF7514012.1"/>
    </source>
</evidence>
<dbReference type="SUPFAM" id="SSF81296">
    <property type="entry name" value="E set domains"/>
    <property type="match status" value="1"/>
</dbReference>
<feature type="domain" description="Arrestin C-terminal-like" evidence="3">
    <location>
        <begin position="303"/>
        <end position="470"/>
    </location>
</feature>
<feature type="compositionally biased region" description="Low complexity" evidence="2">
    <location>
        <begin position="722"/>
        <end position="732"/>
    </location>
</feature>
<dbReference type="OrthoDB" id="7785529at2759"/>
<feature type="region of interest" description="Disordered" evidence="2">
    <location>
        <begin position="214"/>
        <end position="304"/>
    </location>
</feature>
<feature type="compositionally biased region" description="Basic and acidic residues" evidence="2">
    <location>
        <begin position="684"/>
        <end position="701"/>
    </location>
</feature>
<dbReference type="InterPro" id="IPR050357">
    <property type="entry name" value="Arrestin_domain-protein"/>
</dbReference>
<dbReference type="SMART" id="SM01017">
    <property type="entry name" value="Arrestin_C"/>
    <property type="match status" value="1"/>
</dbReference>
<dbReference type="Pfam" id="PF00339">
    <property type="entry name" value="Arrestin_N"/>
    <property type="match status" value="1"/>
</dbReference>
<proteinExistence type="inferred from homology"/>
<dbReference type="InterPro" id="IPR011022">
    <property type="entry name" value="Arrestin_C-like"/>
</dbReference>
<feature type="region of interest" description="Disordered" evidence="2">
    <location>
        <begin position="677"/>
        <end position="758"/>
    </location>
</feature>
<evidence type="ECO:0000259" key="3">
    <source>
        <dbReference type="SMART" id="SM01017"/>
    </source>
</evidence>
<protein>
    <recommendedName>
        <fullName evidence="3">Arrestin C-terminal-like domain-containing protein</fullName>
    </recommendedName>
</protein>
<dbReference type="InterPro" id="IPR014756">
    <property type="entry name" value="Ig_E-set"/>
</dbReference>
<dbReference type="InterPro" id="IPR011021">
    <property type="entry name" value="Arrestin-like_N"/>
</dbReference>
<dbReference type="Proteomes" id="UP000606974">
    <property type="component" value="Unassembled WGS sequence"/>
</dbReference>
<feature type="compositionally biased region" description="Basic and acidic residues" evidence="2">
    <location>
        <begin position="222"/>
        <end position="244"/>
    </location>
</feature>
<dbReference type="PANTHER" id="PTHR11188:SF161">
    <property type="entry name" value="PH-RESPONSE REGULATOR PROTEIN PALF_RIM8"/>
    <property type="match status" value="1"/>
</dbReference>
<dbReference type="Gene3D" id="2.60.40.640">
    <property type="match status" value="2"/>
</dbReference>
<dbReference type="GO" id="GO:0005829">
    <property type="term" value="C:cytosol"/>
    <property type="evidence" value="ECO:0007669"/>
    <property type="project" value="TreeGrafter"/>
</dbReference>
<organism evidence="4 5">
    <name type="scientific">Endocarpon pusillum</name>
    <dbReference type="NCBI Taxonomy" id="364733"/>
    <lineage>
        <taxon>Eukaryota</taxon>
        <taxon>Fungi</taxon>
        <taxon>Dikarya</taxon>
        <taxon>Ascomycota</taxon>
        <taxon>Pezizomycotina</taxon>
        <taxon>Eurotiomycetes</taxon>
        <taxon>Chaetothyriomycetidae</taxon>
        <taxon>Verrucariales</taxon>
        <taxon>Verrucariaceae</taxon>
        <taxon>Endocarpon</taxon>
    </lineage>
</organism>
<accession>A0A8H7AW55</accession>
<feature type="region of interest" description="Disordered" evidence="2">
    <location>
        <begin position="563"/>
        <end position="638"/>
    </location>
</feature>
<dbReference type="GO" id="GO:0031625">
    <property type="term" value="F:ubiquitin protein ligase binding"/>
    <property type="evidence" value="ECO:0007669"/>
    <property type="project" value="TreeGrafter"/>
</dbReference>
<reference evidence="4" key="1">
    <citation type="submission" date="2020-02" db="EMBL/GenBank/DDBJ databases">
        <authorList>
            <person name="Palmer J.M."/>
        </authorList>
    </citation>
    <scope>NUCLEOTIDE SEQUENCE</scope>
    <source>
        <strain evidence="4">EPUS1.4</strain>
        <tissue evidence="4">Thallus</tissue>
    </source>
</reference>
<feature type="region of interest" description="Disordered" evidence="2">
    <location>
        <begin position="525"/>
        <end position="549"/>
    </location>
</feature>
<sequence>MPFDTLFSSPASFISRRSSILSRFAAPLANRNRNIAEFYVEPDNPWKSYFPGETIKGCVVLTVAKPLAITHLVVCLHGHAWVYKNQVVPGDGPAASGFLGPGRGRRGVEYLGNGFASLFEDEAVLCGEGLLKKGIYKFKFELDFPPGGLPSSIDFERGTVSYFVTATLTRPTTIAPTLSCDRRVLFQDSIDVGHIPLPKPRTISLEPINKRGRVKAKVKQTSLDKVRESSSSRAMKRAEIEHSQLSDPSSVDQPPLSPAPSDLSSSSAITTSSQSFQIVNDSPPTTGASLGNSETKSSSTSMSGKAITASTELLKAGALPGDTIPLKITINHTKPNVRGLVIVTLYRQGRIDMHPLIPLTSRNKGKRPEYEDVYPKSRTGLGGLHFSNSSPSSIFRKDLCQTSAMMVVNPHTLAANVRASIRIPEDAFPTMANVPGSMIEFKYYIEIVIDLCGKLGESRFLPRISLTSPPQSFISTNGADSGFQVTSHWADNILDTAQLRRAKNIVVCLFEITIGSTDCTRASKKWNGVRRAESQRSSNMAETDPSPAEAEYHVENGYCSEQHGYGEWNEDQGRWPETQLPVPRFVPPPEPEEDVDEKTRLRRQEALLLPSQPPEESDSSAAADAAAPSAPFIPEEDGLYEDYGVHEGLERSYSERVTPSATSARSVDTIVPSYFNSPPAVNGYHDDPRADDKHELERQRLMTEASAPPADDDDEGTAGPSVAVDAATAPVVTEEDEYNAHTLCSDHVAGDNLPRYRR</sequence>
<feature type="compositionally biased region" description="Low complexity" evidence="2">
    <location>
        <begin position="619"/>
        <end position="630"/>
    </location>
</feature>
<dbReference type="GO" id="GO:0070086">
    <property type="term" value="P:ubiquitin-dependent endocytosis"/>
    <property type="evidence" value="ECO:0007669"/>
    <property type="project" value="TreeGrafter"/>
</dbReference>
<dbReference type="PANTHER" id="PTHR11188">
    <property type="entry name" value="ARRESTIN DOMAIN CONTAINING PROTEIN"/>
    <property type="match status" value="1"/>
</dbReference>
<feature type="compositionally biased region" description="Polar residues" evidence="2">
    <location>
        <begin position="276"/>
        <end position="288"/>
    </location>
</feature>
<feature type="compositionally biased region" description="Low complexity" evidence="2">
    <location>
        <begin position="289"/>
        <end position="304"/>
    </location>
</feature>
<evidence type="ECO:0000313" key="5">
    <source>
        <dbReference type="Proteomes" id="UP000606974"/>
    </source>
</evidence>